<dbReference type="InterPro" id="IPR039417">
    <property type="entry name" value="Peptidase_C1A_papain-like"/>
</dbReference>
<dbReference type="SMART" id="SM00848">
    <property type="entry name" value="Inhibitor_I29"/>
    <property type="match status" value="1"/>
</dbReference>
<dbReference type="Gene3D" id="3.90.70.10">
    <property type="entry name" value="Cysteine proteinases"/>
    <property type="match status" value="1"/>
</dbReference>
<evidence type="ECO:0000256" key="1">
    <source>
        <dbReference type="ARBA" id="ARBA00000536"/>
    </source>
</evidence>
<dbReference type="InterPro" id="IPR000169">
    <property type="entry name" value="Pept_cys_AS"/>
</dbReference>
<dbReference type="Pfam" id="PF08246">
    <property type="entry name" value="Inhibitor_I29"/>
    <property type="match status" value="1"/>
</dbReference>
<protein>
    <recommendedName>
        <fullName evidence="16">Actinidain</fullName>
        <ecNumber evidence="5">3.1.3.48</ecNumber>
        <ecNumber evidence="4">3.1.3.67</ecNumber>
        <ecNumber evidence="15">3.4.22.14</ecNumber>
    </recommendedName>
</protein>
<accession>A0A5J5BS59</accession>
<dbReference type="SMART" id="SM00645">
    <property type="entry name" value="Pept_C1"/>
    <property type="match status" value="1"/>
</dbReference>
<dbReference type="PROSITE" id="PS51181">
    <property type="entry name" value="PPASE_TENSIN"/>
    <property type="match status" value="1"/>
</dbReference>
<keyword evidence="7" id="KW-0378">Hydrolase</keyword>
<feature type="domain" description="Tyrosine specific protein phosphatases" evidence="19">
    <location>
        <begin position="701"/>
        <end position="761"/>
    </location>
</feature>
<feature type="region of interest" description="Disordered" evidence="17">
    <location>
        <begin position="553"/>
        <end position="572"/>
    </location>
</feature>
<dbReference type="Pfam" id="PF00112">
    <property type="entry name" value="Peptidase_C1"/>
    <property type="match status" value="1"/>
</dbReference>
<dbReference type="PROSITE" id="PS50004">
    <property type="entry name" value="C2"/>
    <property type="match status" value="1"/>
</dbReference>
<dbReference type="GO" id="GO:0004725">
    <property type="term" value="F:protein tyrosine phosphatase activity"/>
    <property type="evidence" value="ECO:0007669"/>
    <property type="project" value="UniProtKB-EC"/>
</dbReference>
<dbReference type="InterPro" id="IPR037277">
    <property type="entry name" value="Granulin_sf"/>
</dbReference>
<dbReference type="EC" id="3.1.3.67" evidence="4"/>
<evidence type="ECO:0000256" key="17">
    <source>
        <dbReference type="SAM" id="MobiDB-lite"/>
    </source>
</evidence>
<dbReference type="CDD" id="cd02248">
    <property type="entry name" value="Peptidase_C1A"/>
    <property type="match status" value="1"/>
</dbReference>
<dbReference type="EC" id="3.4.22.14" evidence="15"/>
<dbReference type="SUPFAM" id="SSF57277">
    <property type="entry name" value="Granulin repeat"/>
    <property type="match status" value="1"/>
</dbReference>
<dbReference type="Pfam" id="PF22918">
    <property type="entry name" value="PTEN2_C2"/>
    <property type="match status" value="1"/>
</dbReference>
<feature type="region of interest" description="Disordered" evidence="17">
    <location>
        <begin position="422"/>
        <end position="453"/>
    </location>
</feature>
<dbReference type="InterPro" id="IPR029023">
    <property type="entry name" value="Tensin_phosphatase"/>
</dbReference>
<name>A0A5J5BS59_9ASTE</name>
<evidence type="ECO:0000256" key="12">
    <source>
        <dbReference type="ARBA" id="ARBA00023180"/>
    </source>
</evidence>
<dbReference type="PRINTS" id="PR00705">
    <property type="entry name" value="PAPAIN"/>
</dbReference>
<dbReference type="InterPro" id="IPR000387">
    <property type="entry name" value="Tyr_Pase_dom"/>
</dbReference>
<dbReference type="PROSITE" id="PS00383">
    <property type="entry name" value="TYR_PHOSPHATASE_1"/>
    <property type="match status" value="1"/>
</dbReference>
<dbReference type="GO" id="GO:0006508">
    <property type="term" value="P:proteolysis"/>
    <property type="evidence" value="ECO:0007669"/>
    <property type="project" value="UniProtKB-KW"/>
</dbReference>
<dbReference type="PROSITE" id="PS51182">
    <property type="entry name" value="C2_TENSIN"/>
    <property type="match status" value="1"/>
</dbReference>
<dbReference type="FunFam" id="3.90.70.10:FF:000068">
    <property type="entry name" value="Cysteine protease 1"/>
    <property type="match status" value="1"/>
</dbReference>
<dbReference type="SUPFAM" id="SSF54001">
    <property type="entry name" value="Cysteine proteinases"/>
    <property type="match status" value="1"/>
</dbReference>
<comment type="function">
    <text evidence="14">Cysteine protease responsible for the cleavage of kiwellin into kissper and KiTH.</text>
</comment>
<dbReference type="SUPFAM" id="SSF52799">
    <property type="entry name" value="(Phosphotyrosine protein) phosphatases II"/>
    <property type="match status" value="1"/>
</dbReference>
<feature type="domain" description="C2" evidence="18">
    <location>
        <begin position="1017"/>
        <end position="1141"/>
    </location>
</feature>
<dbReference type="PROSITE" id="PS00640">
    <property type="entry name" value="THIOL_PROTEASE_ASN"/>
    <property type="match status" value="1"/>
</dbReference>
<dbReference type="PROSITE" id="PS00639">
    <property type="entry name" value="THIOL_PROTEASE_HIS"/>
    <property type="match status" value="1"/>
</dbReference>
<evidence type="ECO:0000256" key="15">
    <source>
        <dbReference type="ARBA" id="ARBA00066502"/>
    </source>
</evidence>
<evidence type="ECO:0000256" key="6">
    <source>
        <dbReference type="ARBA" id="ARBA00022670"/>
    </source>
</evidence>
<evidence type="ECO:0000256" key="11">
    <source>
        <dbReference type="ARBA" id="ARBA00023157"/>
    </source>
</evidence>
<dbReference type="SMART" id="SM01326">
    <property type="entry name" value="PTEN_C2"/>
    <property type="match status" value="1"/>
</dbReference>
<evidence type="ECO:0000256" key="13">
    <source>
        <dbReference type="ARBA" id="ARBA00050389"/>
    </source>
</evidence>
<comment type="similarity">
    <text evidence="2">Belongs to the PTEN phosphatase protein family.</text>
</comment>
<evidence type="ECO:0000259" key="20">
    <source>
        <dbReference type="PROSITE" id="PS51181"/>
    </source>
</evidence>
<dbReference type="GO" id="GO:0005829">
    <property type="term" value="C:cytosol"/>
    <property type="evidence" value="ECO:0007669"/>
    <property type="project" value="TreeGrafter"/>
</dbReference>
<dbReference type="PROSITE" id="PS00139">
    <property type="entry name" value="THIOL_PROTEASE_CYS"/>
    <property type="match status" value="1"/>
</dbReference>
<comment type="catalytic activity">
    <reaction evidence="1">
        <text>a 1,2-diacyl-sn-glycero-3-phospho-(1D-myo-inositol-3,4,5-trisphosphate) + H2O = a 1,2-diacyl-sn-glycero-3-phospho-(1D-myo-inositol-4,5-bisphosphate) + phosphate</text>
        <dbReference type="Rhea" id="RHEA:25017"/>
        <dbReference type="ChEBI" id="CHEBI:15377"/>
        <dbReference type="ChEBI" id="CHEBI:43474"/>
        <dbReference type="ChEBI" id="CHEBI:57836"/>
        <dbReference type="ChEBI" id="CHEBI:58456"/>
        <dbReference type="EC" id="3.1.3.67"/>
    </reaction>
</comment>
<evidence type="ECO:0000256" key="14">
    <source>
        <dbReference type="ARBA" id="ARBA00058326"/>
    </source>
</evidence>
<evidence type="ECO:0000256" key="8">
    <source>
        <dbReference type="ARBA" id="ARBA00022807"/>
    </source>
</evidence>
<evidence type="ECO:0000256" key="9">
    <source>
        <dbReference type="ARBA" id="ARBA00022912"/>
    </source>
</evidence>
<dbReference type="PROSITE" id="PS50056">
    <property type="entry name" value="TYR_PHOSPHATASE_2"/>
    <property type="match status" value="1"/>
</dbReference>
<dbReference type="InterPro" id="IPR051281">
    <property type="entry name" value="Dual-spec_lipid-protein_phosph"/>
</dbReference>
<reference evidence="22 23" key="1">
    <citation type="submission" date="2019-09" db="EMBL/GenBank/DDBJ databases">
        <title>A chromosome-level genome assembly of the Chinese tupelo Nyssa sinensis.</title>
        <authorList>
            <person name="Yang X."/>
            <person name="Kang M."/>
            <person name="Yang Y."/>
            <person name="Xiong H."/>
            <person name="Wang M."/>
            <person name="Zhang Z."/>
            <person name="Wang Z."/>
            <person name="Wu H."/>
            <person name="Ma T."/>
            <person name="Liu J."/>
            <person name="Xi Z."/>
        </authorList>
    </citation>
    <scope>NUCLEOTIDE SEQUENCE [LARGE SCALE GENOMIC DNA]</scope>
    <source>
        <strain evidence="22">J267</strain>
        <tissue evidence="22">Leaf</tissue>
    </source>
</reference>
<dbReference type="FunFam" id="3.90.190.10:FF:000053">
    <property type="entry name" value="Phosphatidylinositol 3,4,5-trisphosphate 3-phosphatase TPTE2"/>
    <property type="match status" value="1"/>
</dbReference>
<evidence type="ECO:0000313" key="23">
    <source>
        <dbReference type="Proteomes" id="UP000325577"/>
    </source>
</evidence>
<dbReference type="CDD" id="cd14509">
    <property type="entry name" value="PTP_PTEN"/>
    <property type="match status" value="1"/>
</dbReference>
<feature type="compositionally biased region" description="Polar residues" evidence="17">
    <location>
        <begin position="1025"/>
        <end position="1035"/>
    </location>
</feature>
<keyword evidence="11" id="KW-1015">Disulfide bond</keyword>
<keyword evidence="6" id="KW-0645">Protease</keyword>
<dbReference type="InterPro" id="IPR014020">
    <property type="entry name" value="Tensin_C2-dom"/>
</dbReference>
<evidence type="ECO:0000256" key="5">
    <source>
        <dbReference type="ARBA" id="ARBA00013064"/>
    </source>
</evidence>
<dbReference type="InterPro" id="IPR025660">
    <property type="entry name" value="Pept_his_AS"/>
</dbReference>
<evidence type="ECO:0000259" key="21">
    <source>
        <dbReference type="PROSITE" id="PS51182"/>
    </source>
</evidence>
<evidence type="ECO:0000256" key="10">
    <source>
        <dbReference type="ARBA" id="ARBA00023098"/>
    </source>
</evidence>
<evidence type="ECO:0000259" key="19">
    <source>
        <dbReference type="PROSITE" id="PS50056"/>
    </source>
</evidence>
<dbReference type="Gene3D" id="2.60.40.150">
    <property type="entry name" value="C2 domain"/>
    <property type="match status" value="1"/>
</dbReference>
<organism evidence="22 23">
    <name type="scientific">Nyssa sinensis</name>
    <dbReference type="NCBI Taxonomy" id="561372"/>
    <lineage>
        <taxon>Eukaryota</taxon>
        <taxon>Viridiplantae</taxon>
        <taxon>Streptophyta</taxon>
        <taxon>Embryophyta</taxon>
        <taxon>Tracheophyta</taxon>
        <taxon>Spermatophyta</taxon>
        <taxon>Magnoliopsida</taxon>
        <taxon>eudicotyledons</taxon>
        <taxon>Gunneridae</taxon>
        <taxon>Pentapetalae</taxon>
        <taxon>asterids</taxon>
        <taxon>Cornales</taxon>
        <taxon>Nyssaceae</taxon>
        <taxon>Nyssa</taxon>
    </lineage>
</organism>
<dbReference type="InterPro" id="IPR055183">
    <property type="entry name" value="PTEN2A/B_C2"/>
</dbReference>
<dbReference type="SMART" id="SM00277">
    <property type="entry name" value="GRAN"/>
    <property type="match status" value="1"/>
</dbReference>
<dbReference type="InterPro" id="IPR000118">
    <property type="entry name" value="Granulin"/>
</dbReference>
<dbReference type="PANTHER" id="PTHR12305">
    <property type="entry name" value="PHOSPHATASE WITH HOMOLOGY TO TENSIN"/>
    <property type="match status" value="1"/>
</dbReference>
<dbReference type="InterPro" id="IPR000668">
    <property type="entry name" value="Peptidase_C1A_C"/>
</dbReference>
<feature type="domain" description="Phosphatase tensin-type" evidence="20">
    <location>
        <begin position="608"/>
        <end position="787"/>
    </location>
</feature>
<evidence type="ECO:0000256" key="7">
    <source>
        <dbReference type="ARBA" id="ARBA00022801"/>
    </source>
</evidence>
<keyword evidence="12" id="KW-0325">Glycoprotein</keyword>
<dbReference type="FunFam" id="2.10.25.160:FF:000002">
    <property type="entry name" value="Cysteine protease 1"/>
    <property type="match status" value="1"/>
</dbReference>
<dbReference type="InterPro" id="IPR045101">
    <property type="entry name" value="PTP_PTEN"/>
</dbReference>
<dbReference type="InterPro" id="IPR035892">
    <property type="entry name" value="C2_domain_sf"/>
</dbReference>
<dbReference type="EC" id="3.1.3.48" evidence="5"/>
<dbReference type="SUPFAM" id="SSF49562">
    <property type="entry name" value="C2 domain (Calcium/lipid-binding domain, CaLB)"/>
    <property type="match status" value="2"/>
</dbReference>
<feature type="domain" description="C2 tensin-type" evidence="21">
    <location>
        <begin position="794"/>
        <end position="921"/>
    </location>
</feature>
<evidence type="ECO:0000256" key="4">
    <source>
        <dbReference type="ARBA" id="ARBA00013015"/>
    </source>
</evidence>
<feature type="region of interest" description="Disordered" evidence="17">
    <location>
        <begin position="927"/>
        <end position="1052"/>
    </location>
</feature>
<dbReference type="OrthoDB" id="266663at2759"/>
<evidence type="ECO:0000259" key="18">
    <source>
        <dbReference type="PROSITE" id="PS50004"/>
    </source>
</evidence>
<feature type="region of interest" description="Disordered" evidence="17">
    <location>
        <begin position="324"/>
        <end position="343"/>
    </location>
</feature>
<keyword evidence="10" id="KW-0443">Lipid metabolism</keyword>
<dbReference type="InterPro" id="IPR029021">
    <property type="entry name" value="Prot-tyrosine_phosphatase-like"/>
</dbReference>
<dbReference type="Gene3D" id="2.10.25.160">
    <property type="entry name" value="Granulin"/>
    <property type="match status" value="1"/>
</dbReference>
<dbReference type="GO" id="GO:0006629">
    <property type="term" value="P:lipid metabolic process"/>
    <property type="evidence" value="ECO:0007669"/>
    <property type="project" value="UniProtKB-KW"/>
</dbReference>
<dbReference type="InterPro" id="IPR013201">
    <property type="entry name" value="Prot_inhib_I29"/>
</dbReference>
<evidence type="ECO:0000256" key="3">
    <source>
        <dbReference type="ARBA" id="ARBA00008455"/>
    </source>
</evidence>
<dbReference type="InterPro" id="IPR000008">
    <property type="entry name" value="C2_dom"/>
</dbReference>
<evidence type="ECO:0000313" key="22">
    <source>
        <dbReference type="EMBL" id="KAA8545835.1"/>
    </source>
</evidence>
<evidence type="ECO:0000256" key="16">
    <source>
        <dbReference type="ARBA" id="ARBA00068904"/>
    </source>
</evidence>
<comment type="catalytic activity">
    <reaction evidence="13">
        <text>Specificity close to that of papain.</text>
        <dbReference type="EC" id="3.4.22.14"/>
    </reaction>
</comment>
<dbReference type="Pfam" id="PF00396">
    <property type="entry name" value="Granulin"/>
    <property type="match status" value="1"/>
</dbReference>
<dbReference type="Pfam" id="PF00168">
    <property type="entry name" value="C2"/>
    <property type="match status" value="1"/>
</dbReference>
<dbReference type="GO" id="GO:0016314">
    <property type="term" value="F:phosphatidylinositol-3,4,5-trisphosphate 3-phosphatase activity"/>
    <property type="evidence" value="ECO:0007669"/>
    <property type="project" value="UniProtKB-EC"/>
</dbReference>
<gene>
    <name evidence="22" type="ORF">F0562_020714</name>
</gene>
<sequence>MSIISYDQKHGQAIPSRTEKEVKAIYESWLVRHGKAYNAIGEKEKRFEIFKDNLKFVDEHNAVNRTYKVGLNRFADLTNEEYRSMFLGGRMERKRRLGTRNDRYKFQAREKLPVAADWREKGAVVPVKNQGQCGSCWAFSTVAAVEAINKIVTGDLISLSEQELVDCDRSYNQGCNGGLMDYAFEFIINNGGIDSEEDYPYRGVDGMCDQYRKNARVVTIDGYEDVPANDENSLKKAVANQPVSVAIEAGGRPFQLYQSGVFTGSCGTALDHGVLAAGYGTENGVDYWIVRNSWGPEWGENGYIRMQRNVDSTTGKCGIAIEPSYPIKTGPNPPKPSPSPPSPVKPPTVCDDYYSCPEGSTCCCVYEYGNFCFGWGCCPLESATCCDDHYSCCPHEYPVCDLDQGACRMSKSNPLGVKALKRGPAEPNWTHQHAGRKVGSTERKRTKKTTTTVPTDDVLAAAPPDRRCTHQLLLQAIATSYILAQDVQVSSVTDVGQDKSAHDSPSKLSASGISSWAKSLKLPQSISGTQDESPSGNAGKSSFSRFTSGIGLRLSPKSPQSDDNSDGASTTAQSGFIGTLTKGLVDSSKSAVKAVQVKARHVVSQNKRRYQEGGFDLDMTYITENIIAMGFPAGDMSSGFFGYVEGFYRNHMEEVIKFFETHHRGKYKVYNLCSERLYDASLFEGKLASFPFDDHNCPPIQLIISFCQSAYSWLKEDIENVVVVHCKAGMARTGLMISSLLLYLKFFPTAEESIDYYNQKRCFDGKGLVLPSQIRYVKYFERILTYFNGENPPGRRCMLRGFRLHRCPYWIRPSITVSDHNGVCFSTKKHPRTKDLSTEDFWFSAPKKGIMVFALPGEPGLTELVGDFKIHFHDRQGDFYCWLNTTMIENRKILTTNDLDGFDKRKLPSPGFQVEVVLVDYEASVPTRPKTETPTNRSVESSAASPASVDGGAVAANPTRESGSDEKDDVFSDSEAEESGSSKSRQAKEASGPGGTVSKTVTSAESSTNSEQIASLTRETEKVTLGSTGNTQIHSTSEKKKDVTGDAVSGLGVPKPVEEVSAFKAMAADASVFTFGDDEDYENGGTNPEFLEKMEFTLIEGLRELNVEVWNSNTFRKDDFIGSGKLQLQKVLSQGYDDTACRLQTKSNRCAGEVKLILHYANANNAANSSAWSAPPYVAVAPPVPSAPPYVAVAPPVPPVSMYSAPPPPAYPASSPSPSYPPYSATYPPPAPYPTPQAVYLLVQPNPPPSAFPLLTYQPPPQAWPHYAPGPYPPIYPPPPY</sequence>
<feature type="compositionally biased region" description="Pro residues" evidence="17">
    <location>
        <begin position="331"/>
        <end position="343"/>
    </location>
</feature>
<keyword evidence="8" id="KW-0788">Thiol protease</keyword>
<keyword evidence="23" id="KW-1185">Reference proteome</keyword>
<dbReference type="Gene3D" id="3.90.190.10">
    <property type="entry name" value="Protein tyrosine phosphatase superfamily"/>
    <property type="match status" value="1"/>
</dbReference>
<feature type="compositionally biased region" description="Polar residues" evidence="17">
    <location>
        <begin position="997"/>
        <end position="1017"/>
    </location>
</feature>
<dbReference type="InterPro" id="IPR038765">
    <property type="entry name" value="Papain-like_cys_pep_sf"/>
</dbReference>
<dbReference type="InterPro" id="IPR025661">
    <property type="entry name" value="Pept_asp_AS"/>
</dbReference>
<dbReference type="EMBL" id="CM018033">
    <property type="protein sequence ID" value="KAA8545835.1"/>
    <property type="molecule type" value="Genomic_DNA"/>
</dbReference>
<proteinExistence type="inferred from homology"/>
<dbReference type="InterPro" id="IPR016130">
    <property type="entry name" value="Tyr_Pase_AS"/>
</dbReference>
<feature type="compositionally biased region" description="Polar residues" evidence="17">
    <location>
        <begin position="557"/>
        <end position="572"/>
    </location>
</feature>
<comment type="similarity">
    <text evidence="3">Belongs to the peptidase C1 family.</text>
</comment>
<feature type="compositionally biased region" description="Acidic residues" evidence="17">
    <location>
        <begin position="966"/>
        <end position="978"/>
    </location>
</feature>
<evidence type="ECO:0000256" key="2">
    <source>
        <dbReference type="ARBA" id="ARBA00007881"/>
    </source>
</evidence>
<dbReference type="PANTHER" id="PTHR12305:SF96">
    <property type="entry name" value="PHOSPHATIDYLINOSITOL 3,4,5-TRISPHOSPHATE 3-PHOSPHATASE AND PROTEIN-TYROSINE-PHOSPHATASE PTEN2A"/>
    <property type="match status" value="1"/>
</dbReference>
<dbReference type="GO" id="GO:0004197">
    <property type="term" value="F:cysteine-type endopeptidase activity"/>
    <property type="evidence" value="ECO:0007669"/>
    <property type="project" value="UniProtKB-EC"/>
</dbReference>
<keyword evidence="9" id="KW-0904">Protein phosphatase</keyword>
<dbReference type="Proteomes" id="UP000325577">
    <property type="component" value="Linkage Group LG10"/>
</dbReference>